<proteinExistence type="predicted"/>
<evidence type="ECO:0000256" key="1">
    <source>
        <dbReference type="SAM" id="SignalP"/>
    </source>
</evidence>
<protein>
    <submittedName>
        <fullName evidence="2">Uncharacterized protein</fullName>
    </submittedName>
</protein>
<reference evidence="3" key="1">
    <citation type="journal article" date="2019" name="Curr. Biol.">
        <title>Genome Sequence of Striga asiatica Provides Insight into the Evolution of Plant Parasitism.</title>
        <authorList>
            <person name="Yoshida S."/>
            <person name="Kim S."/>
            <person name="Wafula E.K."/>
            <person name="Tanskanen J."/>
            <person name="Kim Y.M."/>
            <person name="Honaas L."/>
            <person name="Yang Z."/>
            <person name="Spallek T."/>
            <person name="Conn C.E."/>
            <person name="Ichihashi Y."/>
            <person name="Cheong K."/>
            <person name="Cui S."/>
            <person name="Der J.P."/>
            <person name="Gundlach H."/>
            <person name="Jiao Y."/>
            <person name="Hori C."/>
            <person name="Ishida J.K."/>
            <person name="Kasahara H."/>
            <person name="Kiba T."/>
            <person name="Kim M.S."/>
            <person name="Koo N."/>
            <person name="Laohavisit A."/>
            <person name="Lee Y.H."/>
            <person name="Lumba S."/>
            <person name="McCourt P."/>
            <person name="Mortimer J.C."/>
            <person name="Mutuku J.M."/>
            <person name="Nomura T."/>
            <person name="Sasaki-Sekimoto Y."/>
            <person name="Seto Y."/>
            <person name="Wang Y."/>
            <person name="Wakatake T."/>
            <person name="Sakakibara H."/>
            <person name="Demura T."/>
            <person name="Yamaguchi S."/>
            <person name="Yoneyama K."/>
            <person name="Manabe R.I."/>
            <person name="Nelson D.C."/>
            <person name="Schulman A.H."/>
            <person name="Timko M.P."/>
            <person name="dePamphilis C.W."/>
            <person name="Choi D."/>
            <person name="Shirasu K."/>
        </authorList>
    </citation>
    <scope>NUCLEOTIDE SEQUENCE [LARGE SCALE GENOMIC DNA]</scope>
    <source>
        <strain evidence="3">cv. UVA1</strain>
    </source>
</reference>
<dbReference type="AlphaFoldDB" id="A0A5A7Q4U9"/>
<feature type="signal peptide" evidence="1">
    <location>
        <begin position="1"/>
        <end position="18"/>
    </location>
</feature>
<keyword evidence="3" id="KW-1185">Reference proteome</keyword>
<comment type="caution">
    <text evidence="2">The sequence shown here is derived from an EMBL/GenBank/DDBJ whole genome shotgun (WGS) entry which is preliminary data.</text>
</comment>
<dbReference type="EMBL" id="BKCP01005849">
    <property type="protein sequence ID" value="GER40245.1"/>
    <property type="molecule type" value="Genomic_DNA"/>
</dbReference>
<accession>A0A5A7Q4U9</accession>
<feature type="chain" id="PRO_5022717627" evidence="1">
    <location>
        <begin position="19"/>
        <end position="301"/>
    </location>
</feature>
<gene>
    <name evidence="2" type="ORF">STAS_16907</name>
</gene>
<sequence length="301" mass="33341">MGWGCLWLSMSRWRWRWGIDRSCLWLRCCCHITVPKHWRHPFWKLISLSRKPHGEKPPAAVISLGPRHHGRHRKDWGGRERPPAVLVITPHAAALVNPWVLEQIVAIRACRPEVPRQARVCAGGLLHSSTGTSVGGGGSGGGAFAGAACTSRAAADGKLLAAFLVGSESTAHESATSRKAESEKGNLFLSGWRRSASRRYCFLITSASSVRCGIWRTAYQSGWLMLSRFHSQDLIGALEQRLRLLSQNGEVPAAAVVLVTEELLGDAKETLRFSSARLHCWLLFCSFGQICFPKFRNLTMY</sequence>
<name>A0A5A7Q4U9_STRAF</name>
<organism evidence="2 3">
    <name type="scientific">Striga asiatica</name>
    <name type="common">Asiatic witchweed</name>
    <name type="synonym">Buchnera asiatica</name>
    <dbReference type="NCBI Taxonomy" id="4170"/>
    <lineage>
        <taxon>Eukaryota</taxon>
        <taxon>Viridiplantae</taxon>
        <taxon>Streptophyta</taxon>
        <taxon>Embryophyta</taxon>
        <taxon>Tracheophyta</taxon>
        <taxon>Spermatophyta</taxon>
        <taxon>Magnoliopsida</taxon>
        <taxon>eudicotyledons</taxon>
        <taxon>Gunneridae</taxon>
        <taxon>Pentapetalae</taxon>
        <taxon>asterids</taxon>
        <taxon>lamiids</taxon>
        <taxon>Lamiales</taxon>
        <taxon>Orobanchaceae</taxon>
        <taxon>Buchnereae</taxon>
        <taxon>Striga</taxon>
    </lineage>
</organism>
<dbReference type="Proteomes" id="UP000325081">
    <property type="component" value="Unassembled WGS sequence"/>
</dbReference>
<evidence type="ECO:0000313" key="2">
    <source>
        <dbReference type="EMBL" id="GER40245.1"/>
    </source>
</evidence>
<evidence type="ECO:0000313" key="3">
    <source>
        <dbReference type="Proteomes" id="UP000325081"/>
    </source>
</evidence>
<keyword evidence="1" id="KW-0732">Signal</keyword>